<gene>
    <name evidence="2" type="ORF">BJ982_001118</name>
</gene>
<dbReference type="Gene3D" id="3.30.559.10">
    <property type="entry name" value="Chloramphenicol acetyltransferase-like domain"/>
    <property type="match status" value="1"/>
</dbReference>
<dbReference type="PANTHER" id="PTHR45527">
    <property type="entry name" value="NONRIBOSOMAL PEPTIDE SYNTHETASE"/>
    <property type="match status" value="1"/>
</dbReference>
<accession>A0A7W7D413</accession>
<dbReference type="GO" id="GO:0031177">
    <property type="term" value="F:phosphopantetheine binding"/>
    <property type="evidence" value="ECO:0007669"/>
    <property type="project" value="TreeGrafter"/>
</dbReference>
<dbReference type="GO" id="GO:0043041">
    <property type="term" value="P:amino acid activation for nonribosomal peptide biosynthetic process"/>
    <property type="evidence" value="ECO:0007669"/>
    <property type="project" value="TreeGrafter"/>
</dbReference>
<dbReference type="InterPro" id="IPR023213">
    <property type="entry name" value="CAT-like_dom_sf"/>
</dbReference>
<dbReference type="GO" id="GO:0008610">
    <property type="term" value="P:lipid biosynthetic process"/>
    <property type="evidence" value="ECO:0007669"/>
    <property type="project" value="UniProtKB-ARBA"/>
</dbReference>
<proteinExistence type="predicted"/>
<evidence type="ECO:0000313" key="2">
    <source>
        <dbReference type="EMBL" id="MBB4699574.1"/>
    </source>
</evidence>
<organism evidence="2 3">
    <name type="scientific">Sphaerisporangium siamense</name>
    <dbReference type="NCBI Taxonomy" id="795645"/>
    <lineage>
        <taxon>Bacteria</taxon>
        <taxon>Bacillati</taxon>
        <taxon>Actinomycetota</taxon>
        <taxon>Actinomycetes</taxon>
        <taxon>Streptosporangiales</taxon>
        <taxon>Streptosporangiaceae</taxon>
        <taxon>Sphaerisporangium</taxon>
    </lineage>
</organism>
<evidence type="ECO:0000313" key="3">
    <source>
        <dbReference type="Proteomes" id="UP000542210"/>
    </source>
</evidence>
<evidence type="ECO:0000259" key="1">
    <source>
        <dbReference type="Pfam" id="PF00668"/>
    </source>
</evidence>
<dbReference type="EMBL" id="JACHND010000001">
    <property type="protein sequence ID" value="MBB4699574.1"/>
    <property type="molecule type" value="Genomic_DNA"/>
</dbReference>
<feature type="domain" description="Condensation" evidence="1">
    <location>
        <begin position="6"/>
        <end position="334"/>
    </location>
</feature>
<sequence>MPAARPLTGMQQAMLVQEALTGRPMYTMPVCFSITGRVDAGALEHALHHVMGRHPVLSSTYDGEVALPYTGRLPGLRRVTGPARAGAPELAGLWDTLFDLADEPPVRAVLVSDSPDEHALGLAVHHVAGDSWSLALMLRELGEAYGAAVRGAVPDLGPAPDFFDHAAWEQEQSWDAAWWRERLRGVTVPPRPRAEPGDERRGLFDAADLELDADDTRGVRALARAARVSPAAVLFTAVSVAVAGDGRESVVGLPAAIRDTASSQATVGPLINTLPVRTTWPAGLGGAGLAGVHAESMDAALAHKDVPYPAILRAAGLPRGPGADPLLVHVVNVDTVLPDLPLPGMRTSPRPIAPRWANLPALWEFTWGTVGNIRGVLRAEAESFTTGDVRELAGRFQHALRRLLQEPR</sequence>
<dbReference type="GO" id="GO:0044550">
    <property type="term" value="P:secondary metabolite biosynthetic process"/>
    <property type="evidence" value="ECO:0007669"/>
    <property type="project" value="TreeGrafter"/>
</dbReference>
<dbReference type="Gene3D" id="3.30.559.30">
    <property type="entry name" value="Nonribosomal peptide synthetase, condensation domain"/>
    <property type="match status" value="1"/>
</dbReference>
<dbReference type="GO" id="GO:0005737">
    <property type="term" value="C:cytoplasm"/>
    <property type="evidence" value="ECO:0007669"/>
    <property type="project" value="TreeGrafter"/>
</dbReference>
<name>A0A7W7D413_9ACTN</name>
<dbReference type="PANTHER" id="PTHR45527:SF1">
    <property type="entry name" value="FATTY ACID SYNTHASE"/>
    <property type="match status" value="1"/>
</dbReference>
<reference evidence="2 3" key="1">
    <citation type="submission" date="2020-08" db="EMBL/GenBank/DDBJ databases">
        <title>Sequencing the genomes of 1000 actinobacteria strains.</title>
        <authorList>
            <person name="Klenk H.-P."/>
        </authorList>
    </citation>
    <scope>NUCLEOTIDE SEQUENCE [LARGE SCALE GENOMIC DNA]</scope>
    <source>
        <strain evidence="2 3">DSM 45784</strain>
    </source>
</reference>
<dbReference type="AlphaFoldDB" id="A0A7W7D413"/>
<dbReference type="Proteomes" id="UP000542210">
    <property type="component" value="Unassembled WGS sequence"/>
</dbReference>
<dbReference type="SUPFAM" id="SSF52777">
    <property type="entry name" value="CoA-dependent acyltransferases"/>
    <property type="match status" value="2"/>
</dbReference>
<protein>
    <recommendedName>
        <fullName evidence="1">Condensation domain-containing protein</fullName>
    </recommendedName>
</protein>
<dbReference type="RefSeq" id="WP_184877203.1">
    <property type="nucleotide sequence ID" value="NZ_BOOV01000024.1"/>
</dbReference>
<dbReference type="GO" id="GO:0003824">
    <property type="term" value="F:catalytic activity"/>
    <property type="evidence" value="ECO:0007669"/>
    <property type="project" value="InterPro"/>
</dbReference>
<dbReference type="InterPro" id="IPR001242">
    <property type="entry name" value="Condensation_dom"/>
</dbReference>
<comment type="caution">
    <text evidence="2">The sequence shown here is derived from an EMBL/GenBank/DDBJ whole genome shotgun (WGS) entry which is preliminary data.</text>
</comment>
<keyword evidence="3" id="KW-1185">Reference proteome</keyword>
<dbReference type="Pfam" id="PF00668">
    <property type="entry name" value="Condensation"/>
    <property type="match status" value="1"/>
</dbReference>